<dbReference type="AlphaFoldDB" id="A0A5M8QPB4"/>
<dbReference type="Proteomes" id="UP000323994">
    <property type="component" value="Unassembled WGS sequence"/>
</dbReference>
<dbReference type="SMART" id="SM00530">
    <property type="entry name" value="HTH_XRE"/>
    <property type="match status" value="1"/>
</dbReference>
<evidence type="ECO:0000313" key="2">
    <source>
        <dbReference type="EMBL" id="KAA6437081.1"/>
    </source>
</evidence>
<dbReference type="CDD" id="cd00093">
    <property type="entry name" value="HTH_XRE"/>
    <property type="match status" value="1"/>
</dbReference>
<dbReference type="Pfam" id="PF01381">
    <property type="entry name" value="HTH_3"/>
    <property type="match status" value="1"/>
</dbReference>
<gene>
    <name evidence="2" type="ORF">FEM33_20410</name>
</gene>
<dbReference type="EMBL" id="VBSN01000059">
    <property type="protein sequence ID" value="KAA6437081.1"/>
    <property type="molecule type" value="Genomic_DNA"/>
</dbReference>
<dbReference type="InterPro" id="IPR010982">
    <property type="entry name" value="Lambda_DNA-bd_dom_sf"/>
</dbReference>
<protein>
    <submittedName>
        <fullName evidence="2">Helix-turn-helix transcriptional regulator</fullName>
    </submittedName>
</protein>
<keyword evidence="3" id="KW-1185">Reference proteome</keyword>
<dbReference type="OrthoDB" id="680449at2"/>
<dbReference type="Gene3D" id="1.10.260.40">
    <property type="entry name" value="lambda repressor-like DNA-binding domains"/>
    <property type="match status" value="1"/>
</dbReference>
<comment type="caution">
    <text evidence="2">The sequence shown here is derived from an EMBL/GenBank/DDBJ whole genome shotgun (WGS) entry which is preliminary data.</text>
</comment>
<dbReference type="SUPFAM" id="SSF47413">
    <property type="entry name" value="lambda repressor-like DNA-binding domains"/>
    <property type="match status" value="1"/>
</dbReference>
<name>A0A5M8QPB4_9BACT</name>
<proteinExistence type="predicted"/>
<evidence type="ECO:0000313" key="3">
    <source>
        <dbReference type="Proteomes" id="UP000323994"/>
    </source>
</evidence>
<dbReference type="PROSITE" id="PS50943">
    <property type="entry name" value="HTH_CROC1"/>
    <property type="match status" value="1"/>
</dbReference>
<sequence length="170" mass="19754">MSNKEDFYTKIQHLISDEPSDWLEDEKFQEENKEWLHHSQQVALQVLRQLRKIGMSQNELALKMNVSRQQVNRWLKGSENFTFATVDKLRKAVGINLMSTDLNSVESKPTEIRGASEAVILMGTIIYAAMLRERYEISQPIASSNYEELHEVNNGRIMQLYPNIKLLQSQ</sequence>
<evidence type="ECO:0000259" key="1">
    <source>
        <dbReference type="PROSITE" id="PS50943"/>
    </source>
</evidence>
<accession>A0A5M8QPB4</accession>
<dbReference type="GO" id="GO:0003677">
    <property type="term" value="F:DNA binding"/>
    <property type="evidence" value="ECO:0007669"/>
    <property type="project" value="InterPro"/>
</dbReference>
<organism evidence="2 3">
    <name type="scientific">Dyadobacter flavalbus</name>
    <dbReference type="NCBI Taxonomy" id="2579942"/>
    <lineage>
        <taxon>Bacteria</taxon>
        <taxon>Pseudomonadati</taxon>
        <taxon>Bacteroidota</taxon>
        <taxon>Cytophagia</taxon>
        <taxon>Cytophagales</taxon>
        <taxon>Spirosomataceae</taxon>
        <taxon>Dyadobacter</taxon>
    </lineage>
</organism>
<reference evidence="2 3" key="1">
    <citation type="submission" date="2019-05" db="EMBL/GenBank/DDBJ databases">
        <authorList>
            <person name="Qu J.-H."/>
        </authorList>
    </citation>
    <scope>NUCLEOTIDE SEQUENCE [LARGE SCALE GENOMIC DNA]</scope>
    <source>
        <strain evidence="2 3">NS28</strain>
    </source>
</reference>
<feature type="domain" description="HTH cro/C1-type" evidence="1">
    <location>
        <begin position="44"/>
        <end position="102"/>
    </location>
</feature>
<dbReference type="RefSeq" id="WP_139013839.1">
    <property type="nucleotide sequence ID" value="NZ_VBSN01000059.1"/>
</dbReference>
<dbReference type="InterPro" id="IPR001387">
    <property type="entry name" value="Cro/C1-type_HTH"/>
</dbReference>